<dbReference type="PROSITE" id="PS50294">
    <property type="entry name" value="WD_REPEATS_REGION"/>
    <property type="match status" value="3"/>
</dbReference>
<dbReference type="PANTHER" id="PTHR19849:SF1">
    <property type="entry name" value="F-BOX_WD REPEAT-CONTAINING PROTEIN 7"/>
    <property type="match status" value="1"/>
</dbReference>
<gene>
    <name evidence="4" type="ORF">IFR04_015251</name>
</gene>
<dbReference type="EMBL" id="JAFJYH010000455">
    <property type="protein sequence ID" value="KAG4411617.1"/>
    <property type="molecule type" value="Genomic_DNA"/>
</dbReference>
<feature type="repeat" description="WD" evidence="3">
    <location>
        <begin position="178"/>
        <end position="208"/>
    </location>
</feature>
<feature type="repeat" description="WD" evidence="3">
    <location>
        <begin position="258"/>
        <end position="297"/>
    </location>
</feature>
<dbReference type="SMART" id="SM00320">
    <property type="entry name" value="WD40"/>
    <property type="match status" value="6"/>
</dbReference>
<dbReference type="GO" id="GO:0010992">
    <property type="term" value="P:ubiquitin recycling"/>
    <property type="evidence" value="ECO:0007669"/>
    <property type="project" value="TreeGrafter"/>
</dbReference>
<dbReference type="Pfam" id="PF00400">
    <property type="entry name" value="WD40"/>
    <property type="match status" value="4"/>
</dbReference>
<protein>
    <recommendedName>
        <fullName evidence="6">WD40 repeat-like protein</fullName>
    </recommendedName>
</protein>
<dbReference type="InterPro" id="IPR020472">
    <property type="entry name" value="WD40_PAC1"/>
</dbReference>
<proteinExistence type="predicted"/>
<dbReference type="Gene3D" id="2.130.10.10">
    <property type="entry name" value="YVTN repeat-like/Quinoprotein amine dehydrogenase"/>
    <property type="match status" value="1"/>
</dbReference>
<dbReference type="PRINTS" id="PR00320">
    <property type="entry name" value="GPROTEINBRPT"/>
</dbReference>
<dbReference type="PROSITE" id="PS50082">
    <property type="entry name" value="WD_REPEATS_2"/>
    <property type="match status" value="4"/>
</dbReference>
<dbReference type="PROSITE" id="PS00678">
    <property type="entry name" value="WD_REPEATS_1"/>
    <property type="match status" value="3"/>
</dbReference>
<dbReference type="PANTHER" id="PTHR19849">
    <property type="entry name" value="PHOSPHOLIPASE A-2-ACTIVATING PROTEIN"/>
    <property type="match status" value="1"/>
</dbReference>
<evidence type="ECO:0000256" key="1">
    <source>
        <dbReference type="ARBA" id="ARBA00022574"/>
    </source>
</evidence>
<evidence type="ECO:0000313" key="5">
    <source>
        <dbReference type="Proteomes" id="UP000664132"/>
    </source>
</evidence>
<comment type="caution">
    <text evidence="4">The sequence shown here is derived from an EMBL/GenBank/DDBJ whole genome shotgun (WGS) entry which is preliminary data.</text>
</comment>
<dbReference type="OrthoDB" id="190105at2759"/>
<organism evidence="4 5">
    <name type="scientific">Cadophora malorum</name>
    <dbReference type="NCBI Taxonomy" id="108018"/>
    <lineage>
        <taxon>Eukaryota</taxon>
        <taxon>Fungi</taxon>
        <taxon>Dikarya</taxon>
        <taxon>Ascomycota</taxon>
        <taxon>Pezizomycotina</taxon>
        <taxon>Leotiomycetes</taxon>
        <taxon>Helotiales</taxon>
        <taxon>Ploettnerulaceae</taxon>
        <taxon>Cadophora</taxon>
    </lineage>
</organism>
<dbReference type="InterPro" id="IPR036322">
    <property type="entry name" value="WD40_repeat_dom_sf"/>
</dbReference>
<dbReference type="Proteomes" id="UP000664132">
    <property type="component" value="Unassembled WGS sequence"/>
</dbReference>
<dbReference type="InterPro" id="IPR019775">
    <property type="entry name" value="WD40_repeat_CS"/>
</dbReference>
<feature type="repeat" description="WD" evidence="3">
    <location>
        <begin position="97"/>
        <end position="137"/>
    </location>
</feature>
<dbReference type="InterPro" id="IPR001680">
    <property type="entry name" value="WD40_rpt"/>
</dbReference>
<dbReference type="InterPro" id="IPR015943">
    <property type="entry name" value="WD40/YVTN_repeat-like_dom_sf"/>
</dbReference>
<keyword evidence="2" id="KW-0677">Repeat</keyword>
<dbReference type="GO" id="GO:0005634">
    <property type="term" value="C:nucleus"/>
    <property type="evidence" value="ECO:0007669"/>
    <property type="project" value="TreeGrafter"/>
</dbReference>
<reference evidence="4" key="1">
    <citation type="submission" date="2021-02" db="EMBL/GenBank/DDBJ databases">
        <title>Genome sequence Cadophora malorum strain M34.</title>
        <authorList>
            <person name="Stefanovic E."/>
            <person name="Vu D."/>
            <person name="Scully C."/>
            <person name="Dijksterhuis J."/>
            <person name="Roader J."/>
            <person name="Houbraken J."/>
        </authorList>
    </citation>
    <scope>NUCLEOTIDE SEQUENCE</scope>
    <source>
        <strain evidence="4">M34</strain>
    </source>
</reference>
<keyword evidence="5" id="KW-1185">Reference proteome</keyword>
<dbReference type="GO" id="GO:0043130">
    <property type="term" value="F:ubiquitin binding"/>
    <property type="evidence" value="ECO:0007669"/>
    <property type="project" value="TreeGrafter"/>
</dbReference>
<evidence type="ECO:0000313" key="4">
    <source>
        <dbReference type="EMBL" id="KAG4411617.1"/>
    </source>
</evidence>
<dbReference type="AlphaFoldDB" id="A0A8H7T3F4"/>
<evidence type="ECO:0000256" key="3">
    <source>
        <dbReference type="PROSITE-ProRule" id="PRU00221"/>
    </source>
</evidence>
<keyword evidence="1 3" id="KW-0853">WD repeat</keyword>
<feature type="repeat" description="WD" evidence="3">
    <location>
        <begin position="138"/>
        <end position="177"/>
    </location>
</feature>
<sequence length="335" mass="36157">MSSLLSTQIIQTSDAVVTALHITPRNIFIALDNGSVRIFDAEGGNGRVLQATEKGGVWALDTWFDEGKEDEEWLAVGGTNCLVGIWLVGSLGKKASLAGHQMTVRCISALSPNRVLSGSRDGTLRIWNINDSTCEAVLEGHTKTIRQIAAKGNIAVSVSYDSDARVWDLARKECLHILKGHTGNLYAVAFDGKRIVTGGMDKTVRVWDPLSGACQSVLQSHISLITFLDLSATGLISTSAGGDMFSWSLDDYSEKWKVNAHDNSVTTLQRSESILVTGGSDGKVKVWNAQTGAEISELLDSDAVWQVAISGQKILALFSRNKQVMMEFWAVPASS</sequence>
<evidence type="ECO:0000256" key="2">
    <source>
        <dbReference type="ARBA" id="ARBA00022737"/>
    </source>
</evidence>
<evidence type="ECO:0008006" key="6">
    <source>
        <dbReference type="Google" id="ProtNLM"/>
    </source>
</evidence>
<dbReference type="GO" id="GO:0005737">
    <property type="term" value="C:cytoplasm"/>
    <property type="evidence" value="ECO:0007669"/>
    <property type="project" value="TreeGrafter"/>
</dbReference>
<accession>A0A8H7T3F4</accession>
<dbReference type="CDD" id="cd00200">
    <property type="entry name" value="WD40"/>
    <property type="match status" value="1"/>
</dbReference>
<dbReference type="GO" id="GO:0043161">
    <property type="term" value="P:proteasome-mediated ubiquitin-dependent protein catabolic process"/>
    <property type="evidence" value="ECO:0007669"/>
    <property type="project" value="TreeGrafter"/>
</dbReference>
<name>A0A8H7T3F4_9HELO</name>
<dbReference type="SUPFAM" id="SSF50978">
    <property type="entry name" value="WD40 repeat-like"/>
    <property type="match status" value="1"/>
</dbReference>